<comment type="caution">
    <text evidence="2">The sequence shown here is derived from an EMBL/GenBank/DDBJ whole genome shotgun (WGS) entry which is preliminary data.</text>
</comment>
<sequence>MSKPDRSLLDRLNALKRSSVSLGDKTISAQASTADAPSVVPSAPPPTREDRLAARLKTLREARDGGDDNDGDESGAPEKEKPVTSPSPSGDTPTSERKTSNKDASSEEVSDDPLFYVDDEAVNDLLLELAAEGGLEDEELGDGEDEADRLAHGDDGDGDGDDLIPLPSVPKNLGDESSGDEGEDADNSKMVEDLLKSLAGTTVKDDVGTQGNSDKNKDGKKDGKKDDSDDSDGEDMEREVRRVLEQAQDEADLAKERSEGEVSEGEEDIVTKPRRRDTGKEDDILPGDKPSAEDDNFLGLPTVPTKLVDPPPSPPSLPSLSNDLPSVPTQTLPKRGDDDDISARLAALRGLQGKAAGLGQTDAFGLPSAPTFRPGEEEGGVLKRGHYGHGRRNYTDADQKAWCVVCLEDATVRCLGCADNNASDDEEDQNNAYCNRCWRDMHVGPAAGFDERGHKRVPLIR</sequence>
<feature type="compositionally biased region" description="Basic and acidic residues" evidence="1">
    <location>
        <begin position="186"/>
        <end position="195"/>
    </location>
</feature>
<protein>
    <recommendedName>
        <fullName evidence="4">Zinc fyve domain containing protein</fullName>
    </recommendedName>
</protein>
<organism evidence="2 3">
    <name type="scientific">Sporothrix stenoceras</name>
    <dbReference type="NCBI Taxonomy" id="5173"/>
    <lineage>
        <taxon>Eukaryota</taxon>
        <taxon>Fungi</taxon>
        <taxon>Dikarya</taxon>
        <taxon>Ascomycota</taxon>
        <taxon>Pezizomycotina</taxon>
        <taxon>Sordariomycetes</taxon>
        <taxon>Sordariomycetidae</taxon>
        <taxon>Ophiostomatales</taxon>
        <taxon>Ophiostomataceae</taxon>
        <taxon>Sporothrix</taxon>
    </lineage>
</organism>
<keyword evidence="3" id="KW-1185">Reference proteome</keyword>
<feature type="compositionally biased region" description="Basic and acidic residues" evidence="1">
    <location>
        <begin position="214"/>
        <end position="227"/>
    </location>
</feature>
<evidence type="ECO:0000313" key="2">
    <source>
        <dbReference type="EMBL" id="KAL1888481.1"/>
    </source>
</evidence>
<feature type="compositionally biased region" description="Basic and acidic residues" evidence="1">
    <location>
        <begin position="47"/>
        <end position="66"/>
    </location>
</feature>
<feature type="region of interest" description="Disordered" evidence="1">
    <location>
        <begin position="15"/>
        <end position="338"/>
    </location>
</feature>
<dbReference type="PANTHER" id="PTHR46603">
    <property type="entry name" value="ABSCISSION/NOCUT CHECKPOINT REGULATOR"/>
    <property type="match status" value="1"/>
</dbReference>
<proteinExistence type="predicted"/>
<feature type="compositionally biased region" description="Low complexity" evidence="1">
    <location>
        <begin position="124"/>
        <end position="133"/>
    </location>
</feature>
<dbReference type="SUPFAM" id="SSF57845">
    <property type="entry name" value="B-box zinc-binding domain"/>
    <property type="match status" value="1"/>
</dbReference>
<dbReference type="PANTHER" id="PTHR46603:SF1">
    <property type="entry name" value="ABSCISSION_NOCUT CHECKPOINT REGULATOR"/>
    <property type="match status" value="1"/>
</dbReference>
<feature type="compositionally biased region" description="Low complexity" evidence="1">
    <location>
        <begin position="83"/>
        <end position="93"/>
    </location>
</feature>
<feature type="compositionally biased region" description="Low complexity" evidence="1">
    <location>
        <begin position="318"/>
        <end position="328"/>
    </location>
</feature>
<feature type="compositionally biased region" description="Acidic residues" evidence="1">
    <location>
        <begin position="106"/>
        <end position="122"/>
    </location>
</feature>
<accession>A0ABR3YJQ8</accession>
<reference evidence="2 3" key="1">
    <citation type="journal article" date="2024" name="IMA Fungus">
        <title>IMA Genome - F19 : A genome assembly and annotation guide to empower mycologists, including annotated draft genome sequences of Ceratocystis pirilliformis, Diaporthe australafricana, Fusarium ophioides, Paecilomyces lecythidis, and Sporothrix stenoceras.</title>
        <authorList>
            <person name="Aylward J."/>
            <person name="Wilson A.M."/>
            <person name="Visagie C.M."/>
            <person name="Spraker J."/>
            <person name="Barnes I."/>
            <person name="Buitendag C."/>
            <person name="Ceriani C."/>
            <person name="Del Mar Angel L."/>
            <person name="du Plessis D."/>
            <person name="Fuchs T."/>
            <person name="Gasser K."/>
            <person name="Kramer D."/>
            <person name="Li W."/>
            <person name="Munsamy K."/>
            <person name="Piso A."/>
            <person name="Price J.L."/>
            <person name="Sonnekus B."/>
            <person name="Thomas C."/>
            <person name="van der Nest A."/>
            <person name="van Dijk A."/>
            <person name="van Heerden A."/>
            <person name="van Vuuren N."/>
            <person name="Yilmaz N."/>
            <person name="Duong T.A."/>
            <person name="van der Merwe N.A."/>
            <person name="Wingfield M.J."/>
            <person name="Wingfield B.D."/>
        </authorList>
    </citation>
    <scope>NUCLEOTIDE SEQUENCE [LARGE SCALE GENOMIC DNA]</scope>
    <source>
        <strain evidence="2 3">CMW 5346</strain>
    </source>
</reference>
<feature type="compositionally biased region" description="Acidic residues" evidence="1">
    <location>
        <begin position="228"/>
        <end position="237"/>
    </location>
</feature>
<name>A0ABR3YJQ8_9PEZI</name>
<gene>
    <name evidence="2" type="ORF">Sste5346_009525</name>
</gene>
<dbReference type="EMBL" id="JAWCUI010000091">
    <property type="protein sequence ID" value="KAL1888481.1"/>
    <property type="molecule type" value="Genomic_DNA"/>
</dbReference>
<feature type="compositionally biased region" description="Basic and acidic residues" evidence="1">
    <location>
        <begin position="94"/>
        <end position="105"/>
    </location>
</feature>
<evidence type="ECO:0008006" key="4">
    <source>
        <dbReference type="Google" id="ProtNLM"/>
    </source>
</evidence>
<dbReference type="Proteomes" id="UP001583186">
    <property type="component" value="Unassembled WGS sequence"/>
</dbReference>
<feature type="compositionally biased region" description="Acidic residues" evidence="1">
    <location>
        <begin position="134"/>
        <end position="147"/>
    </location>
</feature>
<feature type="compositionally biased region" description="Polar residues" evidence="1">
    <location>
        <begin position="16"/>
        <end position="35"/>
    </location>
</feature>
<evidence type="ECO:0000256" key="1">
    <source>
        <dbReference type="SAM" id="MobiDB-lite"/>
    </source>
</evidence>
<evidence type="ECO:0000313" key="3">
    <source>
        <dbReference type="Proteomes" id="UP001583186"/>
    </source>
</evidence>